<reference evidence="1 2" key="1">
    <citation type="submission" date="2016-11" db="EMBL/GenBank/DDBJ databases">
        <authorList>
            <person name="Jaros S."/>
            <person name="Januszkiewicz K."/>
            <person name="Wedrychowicz H."/>
        </authorList>
    </citation>
    <scope>NUCLEOTIDE SEQUENCE [LARGE SCALE GENOMIC DNA]</scope>
    <source>
        <strain evidence="1 2">GAS242</strain>
    </source>
</reference>
<evidence type="ECO:0000313" key="2">
    <source>
        <dbReference type="Proteomes" id="UP000190675"/>
    </source>
</evidence>
<organism evidence="1 2">
    <name type="scientific">Bradyrhizobium erythrophlei</name>
    <dbReference type="NCBI Taxonomy" id="1437360"/>
    <lineage>
        <taxon>Bacteria</taxon>
        <taxon>Pseudomonadati</taxon>
        <taxon>Pseudomonadota</taxon>
        <taxon>Alphaproteobacteria</taxon>
        <taxon>Hyphomicrobiales</taxon>
        <taxon>Nitrobacteraceae</taxon>
        <taxon>Bradyrhizobium</taxon>
    </lineage>
</organism>
<dbReference type="EMBL" id="LT670818">
    <property type="protein sequence ID" value="SHH05765.1"/>
    <property type="molecule type" value="Genomic_DNA"/>
</dbReference>
<protein>
    <submittedName>
        <fullName evidence="1">Uncharacterized protein</fullName>
    </submittedName>
</protein>
<name>A0A1M5PV90_9BRAD</name>
<accession>A0A1M5PV90</accession>
<gene>
    <name evidence="1" type="ORF">SAMN05444169_5501</name>
</gene>
<evidence type="ECO:0000313" key="1">
    <source>
        <dbReference type="EMBL" id="SHH05765.1"/>
    </source>
</evidence>
<proteinExistence type="predicted"/>
<dbReference type="Proteomes" id="UP000190675">
    <property type="component" value="Chromosome I"/>
</dbReference>
<sequence length="109" mass="12462">MQDLEAMAAKLLETARKLPSGQDRHNALQEIKRFRARITALQRLSGLAQSPQPYDLVTRPCTIHAGRFRWDIRENGRPVQSSMESFATDQEAHADGRHELEKLIQVSRL</sequence>
<dbReference type="AlphaFoldDB" id="A0A1M5PV90"/>
<dbReference type="OrthoDB" id="8236377at2"/>
<dbReference type="RefSeq" id="WP_154073442.1">
    <property type="nucleotide sequence ID" value="NZ_LT670818.1"/>
</dbReference>